<evidence type="ECO:0000256" key="1">
    <source>
        <dbReference type="SAM" id="Coils"/>
    </source>
</evidence>
<dbReference type="EMBL" id="QSKV01000002">
    <property type="protein sequence ID" value="RHE94617.1"/>
    <property type="molecule type" value="Genomic_DNA"/>
</dbReference>
<accession>A0A414LJ13</accession>
<proteinExistence type="predicted"/>
<sequence>MANWVSIKSVAEKYGIPEEQIHEWIRLRYLTCSSIDTEPYEDENPLVDTDELDKALEFNSLKSCPDDAIMVRVRKEHLSWLYQEKARLEKINNCLFEINDYHTQREAELEENFKKLMNYTNEILALHKKMMEDYENMMENHENIMKDCENMMPEKGRFWSSLCHLFVTKKNKALI</sequence>
<evidence type="ECO:0000313" key="2">
    <source>
        <dbReference type="EMBL" id="RHE94617.1"/>
    </source>
</evidence>
<comment type="caution">
    <text evidence="2">The sequence shown here is derived from an EMBL/GenBank/DDBJ whole genome shotgun (WGS) entry which is preliminary data.</text>
</comment>
<keyword evidence="1" id="KW-0175">Coiled coil</keyword>
<protein>
    <submittedName>
        <fullName evidence="2">Uncharacterized protein</fullName>
    </submittedName>
</protein>
<dbReference type="Proteomes" id="UP000285650">
    <property type="component" value="Unassembled WGS sequence"/>
</dbReference>
<evidence type="ECO:0000313" key="3">
    <source>
        <dbReference type="Proteomes" id="UP000285650"/>
    </source>
</evidence>
<feature type="coiled-coil region" evidence="1">
    <location>
        <begin position="124"/>
        <end position="151"/>
    </location>
</feature>
<gene>
    <name evidence="2" type="ORF">DW712_04920</name>
</gene>
<organism evidence="2 3">
    <name type="scientific">Bacteroides intestinalis</name>
    <dbReference type="NCBI Taxonomy" id="329854"/>
    <lineage>
        <taxon>Bacteria</taxon>
        <taxon>Pseudomonadati</taxon>
        <taxon>Bacteroidota</taxon>
        <taxon>Bacteroidia</taxon>
        <taxon>Bacteroidales</taxon>
        <taxon>Bacteroidaceae</taxon>
        <taxon>Bacteroides</taxon>
    </lineage>
</organism>
<dbReference type="RefSeq" id="WP_118221072.1">
    <property type="nucleotide sequence ID" value="NZ_JADNIJ010000015.1"/>
</dbReference>
<name>A0A414LJ13_9BACE</name>
<dbReference type="AlphaFoldDB" id="A0A414LJ13"/>
<reference evidence="2 3" key="1">
    <citation type="submission" date="2018-08" db="EMBL/GenBank/DDBJ databases">
        <title>A genome reference for cultivated species of the human gut microbiota.</title>
        <authorList>
            <person name="Zou Y."/>
            <person name="Xue W."/>
            <person name="Luo G."/>
        </authorList>
    </citation>
    <scope>NUCLEOTIDE SEQUENCE [LARGE SCALE GENOMIC DNA]</scope>
    <source>
        <strain evidence="2 3">AM27-17</strain>
    </source>
</reference>